<evidence type="ECO:0000313" key="1">
    <source>
        <dbReference type="EMBL" id="VVA96685.1"/>
    </source>
</evidence>
<sequence>MERHIMELFAKAQQNPPATNSVRLREGSSLRLPRIWRETQLMDQARLDTLTSPYPMLSF</sequence>
<proteinExistence type="predicted"/>
<dbReference type="Proteomes" id="UP000489600">
    <property type="component" value="Unassembled WGS sequence"/>
</dbReference>
<evidence type="ECO:0000313" key="2">
    <source>
        <dbReference type="Proteomes" id="UP000489600"/>
    </source>
</evidence>
<organism evidence="1 2">
    <name type="scientific">Arabis nemorensis</name>
    <dbReference type="NCBI Taxonomy" id="586526"/>
    <lineage>
        <taxon>Eukaryota</taxon>
        <taxon>Viridiplantae</taxon>
        <taxon>Streptophyta</taxon>
        <taxon>Embryophyta</taxon>
        <taxon>Tracheophyta</taxon>
        <taxon>Spermatophyta</taxon>
        <taxon>Magnoliopsida</taxon>
        <taxon>eudicotyledons</taxon>
        <taxon>Gunneridae</taxon>
        <taxon>Pentapetalae</taxon>
        <taxon>rosids</taxon>
        <taxon>malvids</taxon>
        <taxon>Brassicales</taxon>
        <taxon>Brassicaceae</taxon>
        <taxon>Arabideae</taxon>
        <taxon>Arabis</taxon>
    </lineage>
</organism>
<name>A0A565B7F1_9BRAS</name>
<protein>
    <submittedName>
        <fullName evidence="1">Uncharacterized protein</fullName>
    </submittedName>
</protein>
<reference evidence="1" key="1">
    <citation type="submission" date="2019-07" db="EMBL/GenBank/DDBJ databases">
        <authorList>
            <person name="Dittberner H."/>
        </authorList>
    </citation>
    <scope>NUCLEOTIDE SEQUENCE [LARGE SCALE GENOMIC DNA]</scope>
</reference>
<dbReference type="AlphaFoldDB" id="A0A565B7F1"/>
<keyword evidence="2" id="KW-1185">Reference proteome</keyword>
<comment type="caution">
    <text evidence="1">The sequence shown here is derived from an EMBL/GenBank/DDBJ whole genome shotgun (WGS) entry which is preliminary data.</text>
</comment>
<dbReference type="EMBL" id="CABITT030000003">
    <property type="protein sequence ID" value="VVA96685.1"/>
    <property type="molecule type" value="Genomic_DNA"/>
</dbReference>
<accession>A0A565B7F1</accession>
<gene>
    <name evidence="1" type="ORF">ANE_LOCUS7130</name>
</gene>